<protein>
    <submittedName>
        <fullName evidence="2">Hydrophobic/amphiphilic exporter-1, HAE1 family</fullName>
    </submittedName>
</protein>
<feature type="transmembrane region" description="Helical" evidence="1">
    <location>
        <begin position="531"/>
        <end position="554"/>
    </location>
</feature>
<feature type="transmembrane region" description="Helical" evidence="1">
    <location>
        <begin position="986"/>
        <end position="1014"/>
    </location>
</feature>
<keyword evidence="3" id="KW-1185">Reference proteome</keyword>
<dbReference type="OrthoDB" id="9757876at2"/>
<reference evidence="3" key="1">
    <citation type="submission" date="2016-10" db="EMBL/GenBank/DDBJ databases">
        <authorList>
            <person name="Varghese N."/>
            <person name="Submissions S."/>
        </authorList>
    </citation>
    <scope>NUCLEOTIDE SEQUENCE [LARGE SCALE GENOMIC DNA]</scope>
    <source>
        <strain evidence="3">CGMCC 1.8946</strain>
    </source>
</reference>
<keyword evidence="1" id="KW-1133">Transmembrane helix</keyword>
<sequence>MDSIPSEERQSELNLLTRFSLKNAAAILLGSILLMLGGIYAFTSLKVDLLPDVELPTLTVQAVYPGAAPADVEERVTRELERSLKALSGLESLTSQSMESFAVVQMKYPIGTDMELASRQAEDAFKGLKLPEGVTLKVTRLNFSTLPILNLAVFSKQSDSIEELIVQDIQPELEKIPGVSSVAAGGLKESYIRIAVDPAKAKAYNLTLTQIQQKVQGLFLSFPAGSVVENELVIPVRVEQRAAGIQELKRLALEVQTGFPPVPAEIALEDIAAVQPIEEASELVRYNDKSALALSISKKQDANTVQIADQAFAVLNKHRDRIDYALAFDQSEGIKKSVESLQREGLYGALFASLAVLLFLRNLRATLIAVLSIPLSLLIASIVLNRMNITLNIMTLGGMAVAVGRVVDDSIVVIENIYRRMGQRKPGEDRTQITLDATKEIMGAITSSTLTTVVVFLPLGFVGGITGTFFKPFALTVIFALVASLLVAVTLVPILAKASFGRIREAEERESALQRGYAVVLASALRHKWTVIAVSLAVLAGSLLLVPKLGFIFLPNEKQRIVAAGVQLPPASQLQKTNEISKDIEKMLREQADVFEYVFTTIGGLDYRSGLRQENQAQYMMSVNRSADMEAVVKTIAVKMDAIVKKSSPEGTVTVQAMSSGGPMTGTSVEVRLFGSQPDRLGDAAKQMEDRLKQMPYLRSVKNNFREKQRQWTVRIDPGKAAAAGVDPQMVLGLVADRTKPVEIGTYKLDGKPQKLQATYTASPASAAELEQMPLFGKKGPVLLRDIAAVEASDTVSAIQKLDGKPYAAVSAELTGNNISQATQDVKDAASAVPLPEGVTLGFGGGSDDTEKTFKDLGVAIAAAIGLVYLVMLVTFGQARIPFIILSSLLFVPVGAAFGLYLTGEPLSVSAMIGLLMLVGIVVTNAIVLIDRVRQNRDSGLNIREALIEAGKTRLRPILMTAFATVCALIPLALTESEGSLISKGLAVVVIGGLVTSTLLTLVIVPVMYELFFYRQRRRELRNKRR</sequence>
<feature type="transmembrane region" description="Helical" evidence="1">
    <location>
        <begin position="24"/>
        <end position="42"/>
    </location>
</feature>
<organism evidence="2 3">
    <name type="scientific">Paenibacillus tianmuensis</name>
    <dbReference type="NCBI Taxonomy" id="624147"/>
    <lineage>
        <taxon>Bacteria</taxon>
        <taxon>Bacillati</taxon>
        <taxon>Bacillota</taxon>
        <taxon>Bacilli</taxon>
        <taxon>Bacillales</taxon>
        <taxon>Paenibacillaceae</taxon>
        <taxon>Paenibacillus</taxon>
    </lineage>
</organism>
<dbReference type="SUPFAM" id="SSF82714">
    <property type="entry name" value="Multidrug efflux transporter AcrB TolC docking domain, DN and DC subdomains"/>
    <property type="match status" value="2"/>
</dbReference>
<dbReference type="PRINTS" id="PR00702">
    <property type="entry name" value="ACRIFLAVINRP"/>
</dbReference>
<feature type="transmembrane region" description="Helical" evidence="1">
    <location>
        <begin position="909"/>
        <end position="930"/>
    </location>
</feature>
<evidence type="ECO:0000313" key="3">
    <source>
        <dbReference type="Proteomes" id="UP000198601"/>
    </source>
</evidence>
<dbReference type="Gene3D" id="3.30.70.1320">
    <property type="entry name" value="Multidrug efflux transporter AcrB pore domain like"/>
    <property type="match status" value="1"/>
</dbReference>
<dbReference type="SUPFAM" id="SSF82693">
    <property type="entry name" value="Multidrug efflux transporter AcrB pore domain, PN1, PN2, PC1 and PC2 subdomains"/>
    <property type="match status" value="2"/>
</dbReference>
<dbReference type="Gene3D" id="3.30.2090.10">
    <property type="entry name" value="Multidrug efflux transporter AcrB TolC docking domain, DN and DC subdomains"/>
    <property type="match status" value="2"/>
</dbReference>
<dbReference type="STRING" id="624147.SAMN04487970_100881"/>
<dbReference type="GO" id="GO:0042910">
    <property type="term" value="F:xenobiotic transmembrane transporter activity"/>
    <property type="evidence" value="ECO:0007669"/>
    <property type="project" value="TreeGrafter"/>
</dbReference>
<feature type="transmembrane region" description="Helical" evidence="1">
    <location>
        <begin position="441"/>
        <end position="461"/>
    </location>
</feature>
<feature type="transmembrane region" description="Helical" evidence="1">
    <location>
        <begin position="367"/>
        <end position="384"/>
    </location>
</feature>
<dbReference type="SUPFAM" id="SSF82866">
    <property type="entry name" value="Multidrug efflux transporter AcrB transmembrane domain"/>
    <property type="match status" value="2"/>
</dbReference>
<keyword evidence="1" id="KW-0472">Membrane</keyword>
<dbReference type="InterPro" id="IPR027463">
    <property type="entry name" value="AcrB_DN_DC_subdom"/>
</dbReference>
<dbReference type="Proteomes" id="UP000198601">
    <property type="component" value="Unassembled WGS sequence"/>
</dbReference>
<dbReference type="Pfam" id="PF00873">
    <property type="entry name" value="ACR_tran"/>
    <property type="match status" value="1"/>
</dbReference>
<proteinExistence type="predicted"/>
<dbReference type="Gene3D" id="3.30.70.1440">
    <property type="entry name" value="Multidrug efflux transporter AcrB pore domain"/>
    <property type="match status" value="1"/>
</dbReference>
<feature type="transmembrane region" description="Helical" evidence="1">
    <location>
        <begin position="857"/>
        <end position="876"/>
    </location>
</feature>
<name>A0A1G4QPD8_9BACL</name>
<dbReference type="Gene3D" id="1.20.1640.10">
    <property type="entry name" value="Multidrug efflux transporter AcrB transmembrane domain"/>
    <property type="match status" value="2"/>
</dbReference>
<dbReference type="PANTHER" id="PTHR32063:SF0">
    <property type="entry name" value="SWARMING MOTILITY PROTEIN SWRC"/>
    <property type="match status" value="1"/>
</dbReference>
<dbReference type="PANTHER" id="PTHR32063">
    <property type="match status" value="1"/>
</dbReference>
<dbReference type="EMBL" id="FMTT01000008">
    <property type="protein sequence ID" value="SCW46494.1"/>
    <property type="molecule type" value="Genomic_DNA"/>
</dbReference>
<dbReference type="Gene3D" id="3.30.70.1430">
    <property type="entry name" value="Multidrug efflux transporter AcrB pore domain"/>
    <property type="match status" value="2"/>
</dbReference>
<feature type="transmembrane region" description="Helical" evidence="1">
    <location>
        <begin position="883"/>
        <end position="903"/>
    </location>
</feature>
<dbReference type="AlphaFoldDB" id="A0A1G4QPD8"/>
<evidence type="ECO:0000313" key="2">
    <source>
        <dbReference type="EMBL" id="SCW46494.1"/>
    </source>
</evidence>
<dbReference type="RefSeq" id="WP_090669421.1">
    <property type="nucleotide sequence ID" value="NZ_FMTT01000008.1"/>
</dbReference>
<dbReference type="InterPro" id="IPR001036">
    <property type="entry name" value="Acrflvin-R"/>
</dbReference>
<feature type="transmembrane region" description="Helical" evidence="1">
    <location>
        <begin position="473"/>
        <end position="496"/>
    </location>
</feature>
<feature type="transmembrane region" description="Helical" evidence="1">
    <location>
        <begin position="957"/>
        <end position="974"/>
    </location>
</feature>
<evidence type="ECO:0000256" key="1">
    <source>
        <dbReference type="SAM" id="Phobius"/>
    </source>
</evidence>
<accession>A0A1G4QPD8</accession>
<gene>
    <name evidence="2" type="ORF">SAMN04487970_100881</name>
</gene>
<keyword evidence="1" id="KW-0812">Transmembrane</keyword>
<dbReference type="GO" id="GO:0005886">
    <property type="term" value="C:plasma membrane"/>
    <property type="evidence" value="ECO:0007669"/>
    <property type="project" value="TreeGrafter"/>
</dbReference>